<gene>
    <name evidence="2" type="ORF">SAMN05421693_10782</name>
</gene>
<dbReference type="InterPro" id="IPR050664">
    <property type="entry name" value="Octanoyltrans_LipM/LipL"/>
</dbReference>
<dbReference type="Gene3D" id="3.30.390.50">
    <property type="entry name" value="CO dehydrogenase flavoprotein, C-terminal domain"/>
    <property type="match status" value="1"/>
</dbReference>
<feature type="domain" description="BPL/LPL catalytic" evidence="1">
    <location>
        <begin position="39"/>
        <end position="230"/>
    </location>
</feature>
<evidence type="ECO:0000259" key="1">
    <source>
        <dbReference type="PROSITE" id="PS51733"/>
    </source>
</evidence>
<organism evidence="2 3">
    <name type="scientific">Ectothiorhodospira magna</name>
    <dbReference type="NCBI Taxonomy" id="867345"/>
    <lineage>
        <taxon>Bacteria</taxon>
        <taxon>Pseudomonadati</taxon>
        <taxon>Pseudomonadota</taxon>
        <taxon>Gammaproteobacteria</taxon>
        <taxon>Chromatiales</taxon>
        <taxon>Ectothiorhodospiraceae</taxon>
        <taxon>Ectothiorhodospira</taxon>
    </lineage>
</organism>
<protein>
    <submittedName>
        <fullName evidence="2">Lipoate-protein ligase A</fullName>
    </submittedName>
</protein>
<accession>A0A1H9B2M3</accession>
<dbReference type="Gene3D" id="3.30.930.10">
    <property type="entry name" value="Bira Bifunctional Protein, Domain 2"/>
    <property type="match status" value="1"/>
</dbReference>
<keyword evidence="3" id="KW-1185">Reference proteome</keyword>
<evidence type="ECO:0000313" key="2">
    <source>
        <dbReference type="EMBL" id="SEP83282.1"/>
    </source>
</evidence>
<sequence length="373" mass="41929">MGVEVMWEKTHLRVLDTGLRRAAENIALNRTLLECHQAGDSPHTLRFLRFTPCALVGFHQNVEQALRVDHCRAEGIHIQRRITGGGAIYFDPGQIGWELYVDRRFLGTAHMGEIARRICEAAADGIRRLGVDARYRPRNDIEVDGRKISGTGGAFDGNAIMYQGTLLIDFDVERMLRVLRIPAEKCSDKAIASARERVTNLRALLGEPPPLARVQSALAGAFAEAFQVELVPVDDLNPREQPHFAQALAEIDREDWVYQRHRPAGGMPLLEAVHRCPGGLMRAGVMLDEARDIIRQVWITGDFFVNPRRMLVDLEASLKETPVAELEANIHRFFDAYRVEMLMLSREDFLQVLRKALDSRDPASTRAQTHAAG</sequence>
<dbReference type="SUPFAM" id="SSF55681">
    <property type="entry name" value="Class II aaRS and biotin synthetases"/>
    <property type="match status" value="1"/>
</dbReference>
<reference evidence="2 3" key="1">
    <citation type="submission" date="2016-10" db="EMBL/GenBank/DDBJ databases">
        <authorList>
            <person name="de Groot N.N."/>
        </authorList>
    </citation>
    <scope>NUCLEOTIDE SEQUENCE [LARGE SCALE GENOMIC DNA]</scope>
    <source>
        <strain evidence="2 3">B7-7</strain>
    </source>
</reference>
<dbReference type="PROSITE" id="PS51733">
    <property type="entry name" value="BPL_LPL_CATALYTIC"/>
    <property type="match status" value="1"/>
</dbReference>
<dbReference type="InterPro" id="IPR045864">
    <property type="entry name" value="aa-tRNA-synth_II/BPL/LPL"/>
</dbReference>
<keyword evidence="2" id="KW-0436">Ligase</keyword>
<dbReference type="Proteomes" id="UP000199496">
    <property type="component" value="Unassembled WGS sequence"/>
</dbReference>
<dbReference type="PANTHER" id="PTHR43679">
    <property type="entry name" value="OCTANOYLTRANSFERASE LIPM-RELATED"/>
    <property type="match status" value="1"/>
</dbReference>
<evidence type="ECO:0000313" key="3">
    <source>
        <dbReference type="Proteomes" id="UP000199496"/>
    </source>
</evidence>
<dbReference type="PANTHER" id="PTHR43679:SF2">
    <property type="entry name" value="OCTANOYL-[GCVH]:PROTEIN N-OCTANOYLTRANSFERASE"/>
    <property type="match status" value="1"/>
</dbReference>
<dbReference type="CDD" id="cd16443">
    <property type="entry name" value="LplA"/>
    <property type="match status" value="1"/>
</dbReference>
<dbReference type="GO" id="GO:0016874">
    <property type="term" value="F:ligase activity"/>
    <property type="evidence" value="ECO:0007669"/>
    <property type="project" value="UniProtKB-KW"/>
</dbReference>
<dbReference type="InterPro" id="IPR004143">
    <property type="entry name" value="BPL_LPL_catalytic"/>
</dbReference>
<dbReference type="Pfam" id="PF21948">
    <property type="entry name" value="LplA-B_cat"/>
    <property type="match status" value="1"/>
</dbReference>
<name>A0A1H9B2M3_9GAMM</name>
<dbReference type="EMBL" id="FOFO01000007">
    <property type="protein sequence ID" value="SEP83282.1"/>
    <property type="molecule type" value="Genomic_DNA"/>
</dbReference>
<dbReference type="AlphaFoldDB" id="A0A1H9B2M3"/>
<proteinExistence type="predicted"/>
<dbReference type="STRING" id="867345.SAMN05421693_10782"/>